<reference evidence="2 3" key="1">
    <citation type="submission" date="2018-10" db="EMBL/GenBank/DDBJ databases">
        <title>Isolation of pseudouridimycin from Streptomyces albus DSM 40763.</title>
        <authorList>
            <person name="Rosenqvist P."/>
            <person name="Metsae-Ketelae M."/>
            <person name="Virta P."/>
        </authorList>
    </citation>
    <scope>NUCLEOTIDE SEQUENCE [LARGE SCALE GENOMIC DNA]</scope>
    <source>
        <strain evidence="2 3">DSM 40763</strain>
    </source>
</reference>
<proteinExistence type="predicted"/>
<dbReference type="GO" id="GO:0031177">
    <property type="term" value="F:phosphopantetheine binding"/>
    <property type="evidence" value="ECO:0007669"/>
    <property type="project" value="TreeGrafter"/>
</dbReference>
<accession>A0A8H1L4K8</accession>
<dbReference type="AlphaFoldDB" id="A0A8H1L4K8"/>
<gene>
    <name evidence="2" type="ORF">D8771_27255</name>
</gene>
<dbReference type="GO" id="GO:0043041">
    <property type="term" value="P:amino acid activation for nonribosomal peptide biosynthetic process"/>
    <property type="evidence" value="ECO:0007669"/>
    <property type="project" value="TreeGrafter"/>
</dbReference>
<dbReference type="SUPFAM" id="SSF56801">
    <property type="entry name" value="Acetyl-CoA synthetase-like"/>
    <property type="match status" value="1"/>
</dbReference>
<organism evidence="2 3">
    <name type="scientific">Streptomyces albus</name>
    <dbReference type="NCBI Taxonomy" id="1888"/>
    <lineage>
        <taxon>Bacteria</taxon>
        <taxon>Bacillati</taxon>
        <taxon>Actinomycetota</taxon>
        <taxon>Actinomycetes</taxon>
        <taxon>Kitasatosporales</taxon>
        <taxon>Streptomycetaceae</taxon>
        <taxon>Streptomyces</taxon>
    </lineage>
</organism>
<feature type="non-terminal residue" evidence="2">
    <location>
        <position position="225"/>
    </location>
</feature>
<dbReference type="PANTHER" id="PTHR45527:SF1">
    <property type="entry name" value="FATTY ACID SYNTHASE"/>
    <property type="match status" value="1"/>
</dbReference>
<dbReference type="Proteomes" id="UP000298111">
    <property type="component" value="Unassembled WGS sequence"/>
</dbReference>
<evidence type="ECO:0000313" key="2">
    <source>
        <dbReference type="EMBL" id="TGG77480.1"/>
    </source>
</evidence>
<dbReference type="Gene3D" id="3.40.50.980">
    <property type="match status" value="2"/>
</dbReference>
<dbReference type="GO" id="GO:0005737">
    <property type="term" value="C:cytoplasm"/>
    <property type="evidence" value="ECO:0007669"/>
    <property type="project" value="TreeGrafter"/>
</dbReference>
<comment type="caution">
    <text evidence="2">The sequence shown here is derived from an EMBL/GenBank/DDBJ whole genome shotgun (WGS) entry which is preliminary data.</text>
</comment>
<evidence type="ECO:0000259" key="1">
    <source>
        <dbReference type="Pfam" id="PF00501"/>
    </source>
</evidence>
<protein>
    <recommendedName>
        <fullName evidence="1">AMP-dependent synthetase/ligase domain-containing protein</fullName>
    </recommendedName>
</protein>
<dbReference type="PROSITE" id="PS00455">
    <property type="entry name" value="AMP_BINDING"/>
    <property type="match status" value="1"/>
</dbReference>
<dbReference type="EMBL" id="RCIY01000094">
    <property type="protein sequence ID" value="TGG77480.1"/>
    <property type="molecule type" value="Genomic_DNA"/>
</dbReference>
<dbReference type="InterPro" id="IPR020845">
    <property type="entry name" value="AMP-binding_CS"/>
</dbReference>
<sequence>MSAVSAGTSAGAAPPTAGSAWTYSELDHYTQNLQQRLTYAGLRPGEVVAITCPAGIGLIAAILATLRAGAIYMCVDPAQPSARITAMFEDAAPSVIVADRATSDGARLPRMPEGVPVVYAEDPPLDIALDTEAPTEVCVRPTDGAYLVYTSGSTGTPKAVRTTHGNACAAVDARTRYLKADALPGVPGKTLITLPVIFDVAPHMMLWTLWSGGTILIPENADHAR</sequence>
<dbReference type="InterPro" id="IPR000873">
    <property type="entry name" value="AMP-dep_synth/lig_dom"/>
</dbReference>
<evidence type="ECO:0000313" key="3">
    <source>
        <dbReference type="Proteomes" id="UP000298111"/>
    </source>
</evidence>
<dbReference type="GO" id="GO:0044550">
    <property type="term" value="P:secondary metabolite biosynthetic process"/>
    <property type="evidence" value="ECO:0007669"/>
    <property type="project" value="TreeGrafter"/>
</dbReference>
<feature type="domain" description="AMP-dependent synthetase/ligase" evidence="1">
    <location>
        <begin position="18"/>
        <end position="223"/>
    </location>
</feature>
<dbReference type="Pfam" id="PF00501">
    <property type="entry name" value="AMP-binding"/>
    <property type="match status" value="1"/>
</dbReference>
<name>A0A8H1L4K8_9ACTN</name>
<dbReference type="PANTHER" id="PTHR45527">
    <property type="entry name" value="NONRIBOSOMAL PEPTIDE SYNTHETASE"/>
    <property type="match status" value="1"/>
</dbReference>